<dbReference type="Proteomes" id="UP000046373">
    <property type="component" value="Unassembled WGS sequence"/>
</dbReference>
<dbReference type="Pfam" id="PF00724">
    <property type="entry name" value="Oxidored_FMN"/>
    <property type="match status" value="1"/>
</dbReference>
<organism evidence="13 14">
    <name type="scientific">Mesorhizobium plurifarium</name>
    <dbReference type="NCBI Taxonomy" id="69974"/>
    <lineage>
        <taxon>Bacteria</taxon>
        <taxon>Pseudomonadati</taxon>
        <taxon>Pseudomonadota</taxon>
        <taxon>Alphaproteobacteria</taxon>
        <taxon>Hyphomicrobiales</taxon>
        <taxon>Phyllobacteriaceae</taxon>
        <taxon>Mesorhizobium</taxon>
    </lineage>
</organism>
<dbReference type="SUPFAM" id="SSF51905">
    <property type="entry name" value="FAD/NAD(P)-binding domain"/>
    <property type="match status" value="1"/>
</dbReference>
<dbReference type="GO" id="GO:0010181">
    <property type="term" value="F:FMN binding"/>
    <property type="evidence" value="ECO:0007669"/>
    <property type="project" value="InterPro"/>
</dbReference>
<proteinExistence type="inferred from homology"/>
<evidence type="ECO:0000256" key="6">
    <source>
        <dbReference type="ARBA" id="ARBA00022723"/>
    </source>
</evidence>
<dbReference type="InterPro" id="IPR051793">
    <property type="entry name" value="NADH:flavin_oxidoreductase"/>
</dbReference>
<keyword evidence="4" id="KW-0285">Flavoprotein</keyword>
<dbReference type="Pfam" id="PF07992">
    <property type="entry name" value="Pyr_redox_2"/>
    <property type="match status" value="1"/>
</dbReference>
<dbReference type="EMBL" id="CCNB01000019">
    <property type="protein sequence ID" value="CDX39801.1"/>
    <property type="molecule type" value="Genomic_DNA"/>
</dbReference>
<protein>
    <submittedName>
        <fullName evidence="13">Putative N-methylproline demethylase</fullName>
        <ecNumber evidence="13">1.-.-.-</ecNumber>
    </submittedName>
</protein>
<evidence type="ECO:0000256" key="8">
    <source>
        <dbReference type="ARBA" id="ARBA00023004"/>
    </source>
</evidence>
<feature type="domain" description="NADH:flavin oxidoreductase/NADH oxidase N-terminal" evidence="11">
    <location>
        <begin position="23"/>
        <end position="357"/>
    </location>
</feature>
<evidence type="ECO:0000256" key="1">
    <source>
        <dbReference type="ARBA" id="ARBA00001917"/>
    </source>
</evidence>
<reference evidence="13 14" key="1">
    <citation type="submission" date="2014-08" db="EMBL/GenBank/DDBJ databases">
        <authorList>
            <person name="Moulin Lionel"/>
        </authorList>
    </citation>
    <scope>NUCLEOTIDE SEQUENCE [LARGE SCALE GENOMIC DNA]</scope>
</reference>
<evidence type="ECO:0000256" key="9">
    <source>
        <dbReference type="ARBA" id="ARBA00023014"/>
    </source>
</evidence>
<dbReference type="Gene3D" id="3.20.20.70">
    <property type="entry name" value="Aldolase class I"/>
    <property type="match status" value="1"/>
</dbReference>
<dbReference type="Gene3D" id="3.50.50.60">
    <property type="entry name" value="FAD/NAD(P)-binding domain"/>
    <property type="match status" value="1"/>
</dbReference>
<dbReference type="InterPro" id="IPR023753">
    <property type="entry name" value="FAD/NAD-binding_dom"/>
</dbReference>
<dbReference type="Gene3D" id="3.40.50.720">
    <property type="entry name" value="NAD(P)-binding Rossmann-like Domain"/>
    <property type="match status" value="1"/>
</dbReference>
<comment type="similarity">
    <text evidence="3">In the N-terminal section; belongs to the NADH:flavin oxidoreductase/NADH oxidase family.</text>
</comment>
<evidence type="ECO:0000256" key="7">
    <source>
        <dbReference type="ARBA" id="ARBA00023002"/>
    </source>
</evidence>
<evidence type="ECO:0000256" key="10">
    <source>
        <dbReference type="SAM" id="MobiDB-lite"/>
    </source>
</evidence>
<keyword evidence="13" id="KW-0489">Methyltransferase</keyword>
<dbReference type="GeneID" id="31891698"/>
<dbReference type="InterPro" id="IPR001155">
    <property type="entry name" value="OxRdtase_FMN_N"/>
</dbReference>
<comment type="cofactor">
    <cofactor evidence="1">
        <name>FMN</name>
        <dbReference type="ChEBI" id="CHEBI:58210"/>
    </cofactor>
</comment>
<dbReference type="GO" id="GO:0051536">
    <property type="term" value="F:iron-sulfur cluster binding"/>
    <property type="evidence" value="ECO:0007669"/>
    <property type="project" value="UniProtKB-KW"/>
</dbReference>
<feature type="domain" description="FAD/NAD(P)-binding" evidence="12">
    <location>
        <begin position="400"/>
        <end position="632"/>
    </location>
</feature>
<keyword evidence="13" id="KW-0808">Transferase</keyword>
<dbReference type="PANTHER" id="PTHR42917">
    <property type="entry name" value="2,4-DIENOYL-COA REDUCTASE"/>
    <property type="match status" value="1"/>
</dbReference>
<evidence type="ECO:0000256" key="2">
    <source>
        <dbReference type="ARBA" id="ARBA00001966"/>
    </source>
</evidence>
<name>A0A090FDU5_MESPL</name>
<accession>A0A090FDU5</accession>
<evidence type="ECO:0000259" key="12">
    <source>
        <dbReference type="Pfam" id="PF07992"/>
    </source>
</evidence>
<keyword evidence="9" id="KW-0411">Iron-sulfur</keyword>
<evidence type="ECO:0000256" key="5">
    <source>
        <dbReference type="ARBA" id="ARBA00022643"/>
    </source>
</evidence>
<evidence type="ECO:0000256" key="4">
    <source>
        <dbReference type="ARBA" id="ARBA00022630"/>
    </source>
</evidence>
<dbReference type="CDD" id="cd04734">
    <property type="entry name" value="OYE_like_3_FMN"/>
    <property type="match status" value="1"/>
</dbReference>
<dbReference type="PANTHER" id="PTHR42917:SF2">
    <property type="entry name" value="2,4-DIENOYL-COA REDUCTASE [(2E)-ENOYL-COA-PRODUCING]"/>
    <property type="match status" value="1"/>
</dbReference>
<dbReference type="PRINTS" id="PR00368">
    <property type="entry name" value="FADPNR"/>
</dbReference>
<comment type="cofactor">
    <cofactor evidence="2">
        <name>[4Fe-4S] cluster</name>
        <dbReference type="ChEBI" id="CHEBI:49883"/>
    </cofactor>
</comment>
<keyword evidence="5" id="KW-0288">FMN</keyword>
<dbReference type="InterPro" id="IPR036188">
    <property type="entry name" value="FAD/NAD-bd_sf"/>
</dbReference>
<feature type="region of interest" description="Disordered" evidence="10">
    <location>
        <begin position="1"/>
        <end position="24"/>
    </location>
</feature>
<evidence type="ECO:0000259" key="11">
    <source>
        <dbReference type="Pfam" id="PF00724"/>
    </source>
</evidence>
<dbReference type="GO" id="GO:0016491">
    <property type="term" value="F:oxidoreductase activity"/>
    <property type="evidence" value="ECO:0007669"/>
    <property type="project" value="UniProtKB-KW"/>
</dbReference>
<dbReference type="GO" id="GO:0032259">
    <property type="term" value="P:methylation"/>
    <property type="evidence" value="ECO:0007669"/>
    <property type="project" value="UniProtKB-KW"/>
</dbReference>
<keyword evidence="6" id="KW-0479">Metal-binding</keyword>
<dbReference type="GO" id="GO:0008168">
    <property type="term" value="F:methyltransferase activity"/>
    <property type="evidence" value="ECO:0007669"/>
    <property type="project" value="UniProtKB-KW"/>
</dbReference>
<dbReference type="GO" id="GO:0046872">
    <property type="term" value="F:metal ion binding"/>
    <property type="evidence" value="ECO:0007669"/>
    <property type="project" value="UniProtKB-KW"/>
</dbReference>
<keyword evidence="8" id="KW-0408">Iron</keyword>
<dbReference type="SUPFAM" id="SSF51395">
    <property type="entry name" value="FMN-linked oxidoreductases"/>
    <property type="match status" value="1"/>
</dbReference>
<dbReference type="EC" id="1.-.-.-" evidence="13"/>
<evidence type="ECO:0000313" key="13">
    <source>
        <dbReference type="EMBL" id="CDX39801.1"/>
    </source>
</evidence>
<evidence type="ECO:0000256" key="3">
    <source>
        <dbReference type="ARBA" id="ARBA00011048"/>
    </source>
</evidence>
<sequence>MNGVEQDVNAAAAPAGKTSSDPLLQPFRLKGLTLRNRVVSTSHASMLDDGGLPLERYQRYHEEKARGGLAMTMVGGSAMTSPDSGWGGGQLDLSSDRIVPHLQALSQRIHRHGAAVMCQVSHLGRRATAYAGNWLPPVAPSRVREIRNRNFPKEMDADDVSRIIKDYASAARRCRDGDLDGVETVTGGHLIGQFLSRRTNRRTDTLGGSLENRARFGLMVHEAIRRAVGDDFAVGIRFVIDEAVDGGSDFEECLAFARLFEREGHIDFFNCIFGRMDTELSLAEQNMPGMFSQSAPFMPLVGQFKRETRLPVIHAAAIRDVATARHAIRENLVDLVGMTRAHIADPHIINKVMQGEEDRIRPCVGASYCLYKKVHCIHNPASGHETIVSHIIDRAETPRRVVVVGGGPGGMEAARVAAERGHSVTLLEAGARLGGQVLVAASASDRKDLIGIVDWRTDELARLGVDVRLNTCADAKAVLAARPDTVIVATGGVPDMEWLDGAEHCDSVWDVLTGGVPAKDYVLIYDETGRQAAVSCALHLARMGRVVTLATADDTLAVETPYPDRVSFRKRASQLGIRVIGDLRLVKAARQGNGITARFRHELTGAETEMTAAQLIVERGTVPMEDVYQDLRARSANNGVTDIALMTGARTQGDDRPQLAGSFVLHRIGDAVASRDIYSSIYEAYRLCSQL</sequence>
<dbReference type="InterPro" id="IPR013785">
    <property type="entry name" value="Aldolase_TIM"/>
</dbReference>
<evidence type="ECO:0000313" key="14">
    <source>
        <dbReference type="Proteomes" id="UP000046373"/>
    </source>
</evidence>
<keyword evidence="7 13" id="KW-0560">Oxidoreductase</keyword>
<dbReference type="AlphaFoldDB" id="A0A090FDU5"/>
<gene>
    <name evidence="13" type="primary">stcD</name>
    <name evidence="13" type="ORF">MPLDJ20_260131</name>
</gene>
<dbReference type="PRINTS" id="PR00411">
    <property type="entry name" value="PNDRDTASEI"/>
</dbReference>